<comment type="caution">
    <text evidence="2">The sequence shown here is derived from an EMBL/GenBank/DDBJ whole genome shotgun (WGS) entry which is preliminary data.</text>
</comment>
<dbReference type="EMBL" id="NHYD01001919">
    <property type="protein sequence ID" value="PPQ89226.1"/>
    <property type="molecule type" value="Genomic_DNA"/>
</dbReference>
<evidence type="ECO:0000256" key="1">
    <source>
        <dbReference type="SAM" id="MobiDB-lite"/>
    </source>
</evidence>
<dbReference type="AlphaFoldDB" id="A0A409XEN1"/>
<dbReference type="OrthoDB" id="5397701at2759"/>
<name>A0A409XEN1_PSICY</name>
<organism evidence="2 3">
    <name type="scientific">Psilocybe cyanescens</name>
    <dbReference type="NCBI Taxonomy" id="93625"/>
    <lineage>
        <taxon>Eukaryota</taxon>
        <taxon>Fungi</taxon>
        <taxon>Dikarya</taxon>
        <taxon>Basidiomycota</taxon>
        <taxon>Agaricomycotina</taxon>
        <taxon>Agaricomycetes</taxon>
        <taxon>Agaricomycetidae</taxon>
        <taxon>Agaricales</taxon>
        <taxon>Agaricineae</taxon>
        <taxon>Strophariaceae</taxon>
        <taxon>Psilocybe</taxon>
    </lineage>
</organism>
<dbReference type="PANTHER" id="PTHR37331">
    <property type="entry name" value="YALI0F11671P"/>
    <property type="match status" value="1"/>
</dbReference>
<sequence>MQSFGIQKASASAIRTLRKDIMRISSCTRLTQATVSKSSSPRHIHISTHSSKSTSLPHIKSKVRIHHHHRTCRAYTTISPSPLPSQEQTPDVVFPDPNRPDLFYHFTPPPTPLSPTLPAFALSFLDVAPPGGMDSPAVIGWLPAQTQAPEGKAGSESESTLDDFVGNDKFLVFLHDTIKSALERRQDEIWRDAAIGLGSGWMHIGDQRNIPALGRVGDPDDILATVLVQDGQIVPGTYQPMPSYRICTVDGVLQLTPGLASHLKEALAKLGQDAQNTN</sequence>
<feature type="region of interest" description="Disordered" evidence="1">
    <location>
        <begin position="33"/>
        <end position="59"/>
    </location>
</feature>
<reference evidence="2 3" key="1">
    <citation type="journal article" date="2018" name="Evol. Lett.">
        <title>Horizontal gene cluster transfer increased hallucinogenic mushroom diversity.</title>
        <authorList>
            <person name="Reynolds H.T."/>
            <person name="Vijayakumar V."/>
            <person name="Gluck-Thaler E."/>
            <person name="Korotkin H.B."/>
            <person name="Matheny P.B."/>
            <person name="Slot J.C."/>
        </authorList>
    </citation>
    <scope>NUCLEOTIDE SEQUENCE [LARGE SCALE GENOMIC DNA]</scope>
    <source>
        <strain evidence="2 3">2631</strain>
    </source>
</reference>
<dbReference type="PANTHER" id="PTHR37331:SF1">
    <property type="entry name" value="YALI0F11671P"/>
    <property type="match status" value="1"/>
</dbReference>
<dbReference type="STRING" id="93625.A0A409XEN1"/>
<evidence type="ECO:0000313" key="2">
    <source>
        <dbReference type="EMBL" id="PPQ89226.1"/>
    </source>
</evidence>
<protein>
    <submittedName>
        <fullName evidence="2">Uncharacterized protein</fullName>
    </submittedName>
</protein>
<accession>A0A409XEN1</accession>
<keyword evidence="3" id="KW-1185">Reference proteome</keyword>
<proteinExistence type="predicted"/>
<gene>
    <name evidence="2" type="ORF">CVT25_001305</name>
</gene>
<dbReference type="InParanoid" id="A0A409XEN1"/>
<evidence type="ECO:0000313" key="3">
    <source>
        <dbReference type="Proteomes" id="UP000283269"/>
    </source>
</evidence>
<dbReference type="Proteomes" id="UP000283269">
    <property type="component" value="Unassembled WGS sequence"/>
</dbReference>